<dbReference type="EMBL" id="AP019800">
    <property type="protein sequence ID" value="BBL92340.1"/>
    <property type="molecule type" value="Genomic_DNA"/>
</dbReference>
<evidence type="ECO:0000313" key="2">
    <source>
        <dbReference type="EMBL" id="BBL92340.1"/>
    </source>
</evidence>
<dbReference type="SUPFAM" id="SSF52540">
    <property type="entry name" value="P-loop containing nucleoside triphosphate hydrolases"/>
    <property type="match status" value="1"/>
</dbReference>
<name>A0A510IJF7_9VIBR</name>
<keyword evidence="1" id="KW-0175">Coiled coil</keyword>
<dbReference type="AlphaFoldDB" id="A0A510IJF7"/>
<protein>
    <submittedName>
        <fullName evidence="2">Uncharacterized protein</fullName>
    </submittedName>
</protein>
<dbReference type="PANTHER" id="PTHR42924">
    <property type="entry name" value="EXONUCLEASE"/>
    <property type="match status" value="1"/>
</dbReference>
<dbReference type="InterPro" id="IPR027417">
    <property type="entry name" value="P-loop_NTPase"/>
</dbReference>
<evidence type="ECO:0000313" key="3">
    <source>
        <dbReference type="Proteomes" id="UP000315115"/>
    </source>
</evidence>
<dbReference type="NCBIfam" id="NF042955">
    <property type="entry name" value="Ppl_antiphage"/>
    <property type="match status" value="1"/>
</dbReference>
<dbReference type="InterPro" id="IPR052018">
    <property type="entry name" value="PHP_domain"/>
</dbReference>
<geneLocation type="plasmid" evidence="3">
    <name>pam7 dna</name>
</geneLocation>
<reference evidence="3" key="1">
    <citation type="submission" date="2019-07" db="EMBL/GenBank/DDBJ databases">
        <title>Complete Genome Sequences of Vibrion rotiferianus strain AM7.</title>
        <authorList>
            <person name="Miyazaki K."/>
            <person name="Wiseschart A."/>
            <person name="Pootanakit K."/>
            <person name="Ishimori K."/>
            <person name="Kitahara K."/>
        </authorList>
    </citation>
    <scope>NUCLEOTIDE SEQUENCE [LARGE SCALE GENOMIC DNA]</scope>
    <source>
        <strain evidence="3">AM7</strain>
        <plasmid evidence="3">pam7 dna</plasmid>
    </source>
</reference>
<dbReference type="GO" id="GO:0004534">
    <property type="term" value="F:5'-3' RNA exonuclease activity"/>
    <property type="evidence" value="ECO:0007669"/>
    <property type="project" value="TreeGrafter"/>
</dbReference>
<proteinExistence type="predicted"/>
<keyword evidence="2" id="KW-0614">Plasmid</keyword>
<dbReference type="Proteomes" id="UP000315115">
    <property type="component" value="Plasmid pAM7"/>
</dbReference>
<evidence type="ECO:0000256" key="1">
    <source>
        <dbReference type="SAM" id="Coils"/>
    </source>
</evidence>
<dbReference type="Gene3D" id="3.20.20.140">
    <property type="entry name" value="Metal-dependent hydrolases"/>
    <property type="match status" value="1"/>
</dbReference>
<gene>
    <name evidence="2" type="ORF">VroAM7_49930</name>
</gene>
<dbReference type="SUPFAM" id="SSF89550">
    <property type="entry name" value="PHP domain-like"/>
    <property type="match status" value="1"/>
</dbReference>
<dbReference type="InterPro" id="IPR016195">
    <property type="entry name" value="Pol/histidinol_Pase-like"/>
</dbReference>
<dbReference type="Gene3D" id="3.40.50.300">
    <property type="entry name" value="P-loop containing nucleotide triphosphate hydrolases"/>
    <property type="match status" value="2"/>
</dbReference>
<dbReference type="NCBIfam" id="NF045780">
    <property type="entry name" value="TrlF_fam_ATP"/>
    <property type="match status" value="1"/>
</dbReference>
<accession>A0A510IJF7</accession>
<sequence>MKPVGSSWFKVDFHCHSPGSDDYPKPLSSVDATNGCTPREWLLAQMSNEIDCVVLSDHNTGIWIDKVIDELAELRKSHHESYLNGFREITIIPAVELTAAGNCHVLGLFDENTKSEHISHVVGACGLDSTHDKGNHQTILRSGVPQVISEIKRAGGIAILAHIDKPKGIFSNTNQDEVRAAFKAQPDAVELIGNESDLNGFQKGLVNDLAMVKGTDSHCREDMGRSYTWVKMVSPSFSGIKVALADPEHCIIRDAEPPRSPANKLTKLTLKTRMCLDNNDAPISVELSPWYTAIVGSRGSGKSTIIEAIRLASRRDTRINEPKLPIEIEQRLNDFRNVKEGAVTEDSRIVLDYSKDGHPYKLHWSPCSTKLERFEPETGNWLDDETFDINRFPVSIYSQKMLFDIATKPNAFLKVIDDSETVNVSNWKKEQDRLSLEYKALSLKVRELDKQLDEIPRIRGALTDVDNKLLKLKSCGLSEAQEQQSKFQGLLSKADNPIKTMQNNLSDISEVVSNRERVVLSEEAGELLEWQKAVCKVQDELFDGIGEHLAQAKKSIEALKKQPFYSELEEKVADLTHEMSKVLEELNDAEISPDELSELLSKKEELNTELLQEESLKDQRLEVDNKRQAIFKKLTDHRLELSNKRTEFIKALGLTDLDIKILPLACDSEELISGYQRASGIDKFNMHILDIERDSTLLFELNNIDRFNPNNTSKRLEVLKQVKQYHRDVKDDKPNSSYCVHGSLTKKIEQLSEEQLDILECWFPEDGIEIRFQDEIGNKRPLDKASPGQKSASMLNFLLSYGTDPLILDQPEDDLDCAMLASTVIPGISQNKRRRQLVIVTHSAPLVVNGDAEQIVGMKQVKMRLVPNIAGGIQDQAVKDFVCDQMEGGKTAFRSRFKRIIG</sequence>
<dbReference type="PANTHER" id="PTHR42924:SF3">
    <property type="entry name" value="POLYMERASE_HISTIDINOL PHOSPHATASE N-TERMINAL DOMAIN-CONTAINING PROTEIN"/>
    <property type="match status" value="1"/>
</dbReference>
<organism evidence="2 3">
    <name type="scientific">Vibrio rotiferianus</name>
    <dbReference type="NCBI Taxonomy" id="190895"/>
    <lineage>
        <taxon>Bacteria</taxon>
        <taxon>Pseudomonadati</taxon>
        <taxon>Pseudomonadota</taxon>
        <taxon>Gammaproteobacteria</taxon>
        <taxon>Vibrionales</taxon>
        <taxon>Vibrionaceae</taxon>
        <taxon>Vibrio</taxon>
    </lineage>
</organism>
<dbReference type="GO" id="GO:0035312">
    <property type="term" value="F:5'-3' DNA exonuclease activity"/>
    <property type="evidence" value="ECO:0007669"/>
    <property type="project" value="TreeGrafter"/>
</dbReference>
<dbReference type="InterPro" id="IPR054787">
    <property type="entry name" value="TrlF_ATPase"/>
</dbReference>
<dbReference type="RefSeq" id="WP_143694305.1">
    <property type="nucleotide sequence ID" value="NZ_AP019800.1"/>
</dbReference>
<dbReference type="InterPro" id="IPR049963">
    <property type="entry name" value="Ppl_antiphage"/>
</dbReference>
<feature type="coiled-coil region" evidence="1">
    <location>
        <begin position="565"/>
        <end position="616"/>
    </location>
</feature>